<gene>
    <name evidence="2" type="ORF">Y88_3446</name>
</gene>
<dbReference type="NCBIfam" id="NF008973">
    <property type="entry name" value="PRK12321.1"/>
    <property type="match status" value="1"/>
</dbReference>
<dbReference type="InParanoid" id="F1Z371"/>
<comment type="caution">
    <text evidence="2">The sequence shown here is derived from an EMBL/GenBank/DDBJ whole genome shotgun (WGS) entry which is preliminary data.</text>
</comment>
<evidence type="ECO:0000259" key="1">
    <source>
        <dbReference type="Pfam" id="PF02514"/>
    </source>
</evidence>
<organism evidence="2 3">
    <name type="scientific">Novosphingobium nitrogenifigens DSM 19370</name>
    <dbReference type="NCBI Taxonomy" id="983920"/>
    <lineage>
        <taxon>Bacteria</taxon>
        <taxon>Pseudomonadati</taxon>
        <taxon>Pseudomonadota</taxon>
        <taxon>Alphaproteobacteria</taxon>
        <taxon>Sphingomonadales</taxon>
        <taxon>Sphingomonadaceae</taxon>
        <taxon>Novosphingobium</taxon>
    </lineage>
</organism>
<protein>
    <submittedName>
        <fullName evidence="2">Cobaltochelatase, CobN subunit</fullName>
    </submittedName>
</protein>
<feature type="domain" description="CobN/magnesium chelatase" evidence="1">
    <location>
        <begin position="193"/>
        <end position="677"/>
    </location>
</feature>
<dbReference type="AlphaFoldDB" id="F1Z371"/>
<evidence type="ECO:0000313" key="3">
    <source>
        <dbReference type="Proteomes" id="UP000004728"/>
    </source>
</evidence>
<reference evidence="2 3" key="1">
    <citation type="journal article" date="2012" name="J. Bacteriol.">
        <title>Draft Genome Sequence of Novosphingobium nitrogenifigens Y88T.</title>
        <authorList>
            <person name="Strabala T.J."/>
            <person name="Macdonald L."/>
            <person name="Liu V."/>
            <person name="Smit A.M."/>
        </authorList>
    </citation>
    <scope>NUCLEOTIDE SEQUENCE [LARGE SCALE GENOMIC DNA]</scope>
    <source>
        <strain evidence="2 3">DSM 19370</strain>
    </source>
</reference>
<dbReference type="PANTHER" id="PTHR44119">
    <property type="entry name" value="MAGNESIUM-CHELATASE SUBUNIT CHLH, CHLOROPLASTIC"/>
    <property type="match status" value="1"/>
</dbReference>
<accession>F1Z371</accession>
<evidence type="ECO:0000313" key="2">
    <source>
        <dbReference type="EMBL" id="EGD60942.1"/>
    </source>
</evidence>
<sequence>MHVVYRERRGLEDTEVATDLGQSPAPLAVLSFSDSDLGAFAAGWHDARGGLPPLRLANLATLKHPLSVDTYLERTLSGARGVLVRLIGGVGYWSYGLGQVHDLARRTGMALAVLPGDGREDPALDALSTVPVTTLRRLSALCDAGGAMAARAALAELAREAGLPAPDHAGETRVPECGWYRPGAGPVDAPVGGPGPFVAVAFYRSYLTSGDTGPVDALIAALETRGFRAAGWFVPSLKAPAAAAATRAALAATGPVGIVNATAFAARDETGSSPLDTPGCPVFQVALSTARRDEWAGAERGLSPADLAMHVVLPETDGRIFAGVASFKSAGETDPDLQFARVVHEADAERIAAIADRVAAWHALATTSREERRLAFILSTYPGRADQMAHAVGLDTLASVEAILSACSDEGYALDPGAPLARALAEAAIDWPLASYRAALAALPKALQADLAAAWGEPDADPMVENGAFRFTAIRRGRALVALQPERGTSAAREDDYHDLSRTPCHGYVAFYLWLRAQGIDALVHVGAHGTMEWLPGKAVALSDTCWPEALTGPLPVVYPFIVNDPGEAAQAKRRIGAVTLGHVPPPLRSSALPDRLQTLERLLDEYSTAEGLDPARRDRLIAAIRAEAQASGVEADLDLAADAGAAEAMVRIDRFVCDIKESRFGDGLHVYGAAPGEMAGLIAALDGRRVEPGPSGSPARGRTDVLPTGRNLYAVDPRAVPSRVAHAQGVKLAEELLRRHMQDHGDWPRGLVIDLWGSASMRTAGEEFAMALHLAGLAPRWDAGSERLCGFEILPPALLGRPRIDVTLRVSGLFRDVFPTLAQMFEAATAALSERTDEPADENPYLARAPRVFGPRPGHYGLGMADPADHLSDADRIAAGEAWLSASAWSIDAQGAIRQDREGLEARMAGADAFTHVQDLPETDVLMARDYATHEGGFAAAKARLGQAEPALYHLDATRPERPVARTQAEEIARVVRTRAADPAWADGMMRHGFRGAAEIAATLDNMAAFSRLGDTVGAHLFDLYFDATLGREDVVAFMARENPQALAQIEARFAALADAGLWVTRRNSIVARLERGA</sequence>
<dbReference type="RefSeq" id="WP_008071950.1">
    <property type="nucleotide sequence ID" value="NZ_AQWK01000014.1"/>
</dbReference>
<dbReference type="EMBL" id="AEWJ01000002">
    <property type="protein sequence ID" value="EGD60942.1"/>
    <property type="molecule type" value="Genomic_DNA"/>
</dbReference>
<dbReference type="STRING" id="983920.Y88_3446"/>
<dbReference type="Pfam" id="PF02514">
    <property type="entry name" value="CobN-Mg_chel"/>
    <property type="match status" value="1"/>
</dbReference>
<dbReference type="Proteomes" id="UP000004728">
    <property type="component" value="Unassembled WGS sequence"/>
</dbReference>
<proteinExistence type="predicted"/>
<name>F1Z371_9SPHN</name>
<dbReference type="InterPro" id="IPR003672">
    <property type="entry name" value="CobN/Mg_chltase"/>
</dbReference>
<keyword evidence="3" id="KW-1185">Reference proteome</keyword>
<dbReference type="HOGENOM" id="CLU_002017_1_0_5"/>
<dbReference type="OrthoDB" id="9757976at2"/>
<dbReference type="eggNOG" id="COG1429">
    <property type="taxonomic scope" value="Bacteria"/>
</dbReference>
<dbReference type="CDD" id="cd10150">
    <property type="entry name" value="CobN_like"/>
    <property type="match status" value="1"/>
</dbReference>
<dbReference type="PANTHER" id="PTHR44119:SF4">
    <property type="entry name" value="AEROBIC COBALTOCHELATASE SUBUNIT COBN"/>
    <property type="match status" value="1"/>
</dbReference>